<protein>
    <submittedName>
        <fullName evidence="1">Uncharacterized protein</fullName>
    </submittedName>
</protein>
<reference evidence="1 2" key="1">
    <citation type="journal article" date="2013" name="Nat. Commun.">
        <title>The evolution and pathogenic mechanisms of the rice sheath blight pathogen.</title>
        <authorList>
            <person name="Zheng A."/>
            <person name="Lin R."/>
            <person name="Xu L."/>
            <person name="Qin P."/>
            <person name="Tang C."/>
            <person name="Ai P."/>
            <person name="Zhang D."/>
            <person name="Liu Y."/>
            <person name="Sun Z."/>
            <person name="Feng H."/>
            <person name="Wang Y."/>
            <person name="Chen Y."/>
            <person name="Liang X."/>
            <person name="Fu R."/>
            <person name="Li Q."/>
            <person name="Zhang J."/>
            <person name="Yu X."/>
            <person name="Xie Z."/>
            <person name="Ding L."/>
            <person name="Guan P."/>
            <person name="Tang J."/>
            <person name="Liang Y."/>
            <person name="Wang S."/>
            <person name="Deng Q."/>
            <person name="Li S."/>
            <person name="Zhu J."/>
            <person name="Wang L."/>
            <person name="Liu H."/>
            <person name="Li P."/>
        </authorList>
    </citation>
    <scope>NUCLEOTIDE SEQUENCE [LARGE SCALE GENOMIC DNA]</scope>
    <source>
        <strain evidence="2">AG-1 IA</strain>
    </source>
</reference>
<accession>L8X089</accession>
<dbReference type="EMBL" id="AFRT01000802">
    <property type="protein sequence ID" value="ELU42497.1"/>
    <property type="molecule type" value="Genomic_DNA"/>
</dbReference>
<keyword evidence="2" id="KW-1185">Reference proteome</keyword>
<evidence type="ECO:0000313" key="2">
    <source>
        <dbReference type="Proteomes" id="UP000011668"/>
    </source>
</evidence>
<dbReference type="AlphaFoldDB" id="L8X089"/>
<dbReference type="Proteomes" id="UP000011668">
    <property type="component" value="Unassembled WGS sequence"/>
</dbReference>
<gene>
    <name evidence="1" type="ORF">AG1IA_03517</name>
</gene>
<organism evidence="1 2">
    <name type="scientific">Thanatephorus cucumeris (strain AG1-IA)</name>
    <name type="common">Rice sheath blight fungus</name>
    <name type="synonym">Rhizoctonia solani</name>
    <dbReference type="NCBI Taxonomy" id="983506"/>
    <lineage>
        <taxon>Eukaryota</taxon>
        <taxon>Fungi</taxon>
        <taxon>Dikarya</taxon>
        <taxon>Basidiomycota</taxon>
        <taxon>Agaricomycotina</taxon>
        <taxon>Agaricomycetes</taxon>
        <taxon>Cantharellales</taxon>
        <taxon>Ceratobasidiaceae</taxon>
        <taxon>Rhizoctonia</taxon>
        <taxon>Rhizoctonia solani AG-1</taxon>
    </lineage>
</organism>
<evidence type="ECO:0000313" key="1">
    <source>
        <dbReference type="EMBL" id="ELU42497.1"/>
    </source>
</evidence>
<name>L8X089_THACA</name>
<dbReference type="HOGENOM" id="CLU_1679151_0_0_1"/>
<sequence length="157" mass="17874">MPMTHKTDTWCPSHTAMWRKLVQCFGRASFIWIRHTNLDYSMVSLIFPQNDSSSLMVHQSFCPSPVRRKPIVTTSYSGPTEVTSSRFVLSFASPCCYVALASRFNHAKPFPRSHPHADTSPATWMQTRTRAVLPSHLRPTLLEKAYCSVRICKSRIA</sequence>
<comment type="caution">
    <text evidence="1">The sequence shown here is derived from an EMBL/GenBank/DDBJ whole genome shotgun (WGS) entry which is preliminary data.</text>
</comment>
<proteinExistence type="predicted"/>